<name>A0AAV5JH34_9ROSI</name>
<dbReference type="AlphaFoldDB" id="A0AAV5JH34"/>
<evidence type="ECO:0000313" key="1">
    <source>
        <dbReference type="EMBL" id="GKV10657.1"/>
    </source>
</evidence>
<protein>
    <submittedName>
        <fullName evidence="1">Uncharacterized protein</fullName>
    </submittedName>
</protein>
<gene>
    <name evidence="1" type="ORF">SLEP1_g21990</name>
</gene>
<comment type="caution">
    <text evidence="1">The sequence shown here is derived from an EMBL/GenBank/DDBJ whole genome shotgun (WGS) entry which is preliminary data.</text>
</comment>
<reference evidence="1 2" key="1">
    <citation type="journal article" date="2021" name="Commun. Biol.">
        <title>The genome of Shorea leprosula (Dipterocarpaceae) highlights the ecological relevance of drought in aseasonal tropical rainforests.</title>
        <authorList>
            <person name="Ng K.K.S."/>
            <person name="Kobayashi M.J."/>
            <person name="Fawcett J.A."/>
            <person name="Hatakeyama M."/>
            <person name="Paape T."/>
            <person name="Ng C.H."/>
            <person name="Ang C.C."/>
            <person name="Tnah L.H."/>
            <person name="Lee C.T."/>
            <person name="Nishiyama T."/>
            <person name="Sese J."/>
            <person name="O'Brien M.J."/>
            <person name="Copetti D."/>
            <person name="Mohd Noor M.I."/>
            <person name="Ong R.C."/>
            <person name="Putra M."/>
            <person name="Sireger I.Z."/>
            <person name="Indrioko S."/>
            <person name="Kosugi Y."/>
            <person name="Izuno A."/>
            <person name="Isagi Y."/>
            <person name="Lee S.L."/>
            <person name="Shimizu K.K."/>
        </authorList>
    </citation>
    <scope>NUCLEOTIDE SEQUENCE [LARGE SCALE GENOMIC DNA]</scope>
    <source>
        <strain evidence="1">214</strain>
    </source>
</reference>
<sequence>MQMCKCLYWVIVPEGFVGRIIFAMVGNDLGHMLVDEVQVRTCPMPRFLLKGSMDLSQWFHLVQSSQYPVTNTSPNFQISLLYVLVNLDCYIKYSMCSAGKE</sequence>
<evidence type="ECO:0000313" key="2">
    <source>
        <dbReference type="Proteomes" id="UP001054252"/>
    </source>
</evidence>
<keyword evidence="2" id="KW-1185">Reference proteome</keyword>
<dbReference type="EMBL" id="BPVZ01000032">
    <property type="protein sequence ID" value="GKV10657.1"/>
    <property type="molecule type" value="Genomic_DNA"/>
</dbReference>
<dbReference type="Proteomes" id="UP001054252">
    <property type="component" value="Unassembled WGS sequence"/>
</dbReference>
<proteinExistence type="predicted"/>
<organism evidence="1 2">
    <name type="scientific">Rubroshorea leprosula</name>
    <dbReference type="NCBI Taxonomy" id="152421"/>
    <lineage>
        <taxon>Eukaryota</taxon>
        <taxon>Viridiplantae</taxon>
        <taxon>Streptophyta</taxon>
        <taxon>Embryophyta</taxon>
        <taxon>Tracheophyta</taxon>
        <taxon>Spermatophyta</taxon>
        <taxon>Magnoliopsida</taxon>
        <taxon>eudicotyledons</taxon>
        <taxon>Gunneridae</taxon>
        <taxon>Pentapetalae</taxon>
        <taxon>rosids</taxon>
        <taxon>malvids</taxon>
        <taxon>Malvales</taxon>
        <taxon>Dipterocarpaceae</taxon>
        <taxon>Rubroshorea</taxon>
    </lineage>
</organism>
<accession>A0AAV5JH34</accession>